<evidence type="ECO:0000256" key="2">
    <source>
        <dbReference type="ARBA" id="ARBA00022630"/>
    </source>
</evidence>
<comment type="caution">
    <text evidence="5">The sequence shown here is derived from an EMBL/GenBank/DDBJ whole genome shotgun (WGS) entry which is preliminary data.</text>
</comment>
<evidence type="ECO:0000256" key="3">
    <source>
        <dbReference type="ARBA" id="ARBA00022827"/>
    </source>
</evidence>
<dbReference type="Gene3D" id="3.50.50.60">
    <property type="entry name" value="FAD/NAD(P)-binding domain"/>
    <property type="match status" value="2"/>
</dbReference>
<dbReference type="RefSeq" id="XP_062693725.1">
    <property type="nucleotide sequence ID" value="XM_062836942.1"/>
</dbReference>
<sequence length="578" mass="63847">MKQSTTWRHSPCWPSHRLAFNINIMSAATAGFPHAFVPHLPLKTDGPTHLESQIPQAMPLIVDTDFQSGSTSNAESRFGEHQSVAVIGSGISGVCAAAHLLKYGLSVTVFERSNGAGGVWKFDERPPEDPPYIYRPPSIGDQQHIPPGAVFDGGDAKFLNLEVRFAPPSPCYVGLKTNVPTPLMGTTLGNWPEGSPASVSHSAALQYIRSLAKRSGLDAVTEFNTRVEDVRKTSDGSKWRITTLALEIEDGIPSAQFTEKVRDFDLVVVASGHYNMPRIPQIEGLKGWKDSFPDRVIHSKRYRNPEKYRNQNVLVIGAGVSATDVCKELGEVSHKTYQSTRNGRFDLPASVLPPNAVRVASVEKFVPLEAKIEGEEPTLGNNQPIPGSVVLTDGTILQDIHQVVLATGYIVSYPFLPQLHSDTAVDADPDDELVVTSDGIMTHNLHKDIFYINDPTLAFIGVPYHVATFSLFDFQAQALARVFAGRAKLPTQEDMRREYEKRVEEKGRGRFFHSLVTPGHEIAYVRDLAEWVNGYVKETGGEPMPVHSEEFLKEYNVLKSRLRGLYPEIAKNDGELQE</sequence>
<evidence type="ECO:0000313" key="5">
    <source>
        <dbReference type="EMBL" id="KAK3494296.1"/>
    </source>
</evidence>
<dbReference type="Proteomes" id="UP001285908">
    <property type="component" value="Unassembled WGS sequence"/>
</dbReference>
<dbReference type="InterPro" id="IPR050346">
    <property type="entry name" value="FMO-like"/>
</dbReference>
<proteinExistence type="inferred from homology"/>
<dbReference type="GO" id="GO:0004499">
    <property type="term" value="F:N,N-dimethylaniline monooxygenase activity"/>
    <property type="evidence" value="ECO:0007669"/>
    <property type="project" value="InterPro"/>
</dbReference>
<dbReference type="PRINTS" id="PR00419">
    <property type="entry name" value="ADXRDTASE"/>
</dbReference>
<dbReference type="EMBL" id="JAULSX010000003">
    <property type="protein sequence ID" value="KAK3494296.1"/>
    <property type="molecule type" value="Genomic_DNA"/>
</dbReference>
<reference evidence="5 6" key="1">
    <citation type="journal article" date="2023" name="Mol. Phylogenet. Evol.">
        <title>Genome-scale phylogeny and comparative genomics of the fungal order Sordariales.</title>
        <authorList>
            <person name="Hensen N."/>
            <person name="Bonometti L."/>
            <person name="Westerberg I."/>
            <person name="Brannstrom I.O."/>
            <person name="Guillou S."/>
            <person name="Cros-Aarteil S."/>
            <person name="Calhoun S."/>
            <person name="Haridas S."/>
            <person name="Kuo A."/>
            <person name="Mondo S."/>
            <person name="Pangilinan J."/>
            <person name="Riley R."/>
            <person name="LaButti K."/>
            <person name="Andreopoulos B."/>
            <person name="Lipzen A."/>
            <person name="Chen C."/>
            <person name="Yan M."/>
            <person name="Daum C."/>
            <person name="Ng V."/>
            <person name="Clum A."/>
            <person name="Steindorff A."/>
            <person name="Ohm R.A."/>
            <person name="Martin F."/>
            <person name="Silar P."/>
            <person name="Natvig D.O."/>
            <person name="Lalanne C."/>
            <person name="Gautier V."/>
            <person name="Ament-Velasquez S.L."/>
            <person name="Kruys A."/>
            <person name="Hutchinson M.I."/>
            <person name="Powell A.J."/>
            <person name="Barry K."/>
            <person name="Miller A.N."/>
            <person name="Grigoriev I.V."/>
            <person name="Debuchy R."/>
            <person name="Gladieux P."/>
            <person name="Hiltunen Thoren M."/>
            <person name="Johannesson H."/>
        </authorList>
    </citation>
    <scope>NUCLEOTIDE SEQUENCE [LARGE SCALE GENOMIC DNA]</scope>
    <source>
        <strain evidence="5 6">FGSC 10403</strain>
    </source>
</reference>
<dbReference type="AlphaFoldDB" id="A0AAJ0I972"/>
<accession>A0AAJ0I972</accession>
<name>A0AAJ0I972_9PEZI</name>
<evidence type="ECO:0000256" key="4">
    <source>
        <dbReference type="ARBA" id="ARBA00023002"/>
    </source>
</evidence>
<gene>
    <name evidence="5" type="ORF">B0T23DRAFT_376235</name>
</gene>
<keyword evidence="4" id="KW-0560">Oxidoreductase</keyword>
<dbReference type="GeneID" id="87874564"/>
<dbReference type="PANTHER" id="PTHR23023">
    <property type="entry name" value="DIMETHYLANILINE MONOOXYGENASE"/>
    <property type="match status" value="1"/>
</dbReference>
<evidence type="ECO:0000256" key="1">
    <source>
        <dbReference type="ARBA" id="ARBA00009183"/>
    </source>
</evidence>
<keyword evidence="2" id="KW-0285">Flavoprotein</keyword>
<dbReference type="GO" id="GO:0050660">
    <property type="term" value="F:flavin adenine dinucleotide binding"/>
    <property type="evidence" value="ECO:0007669"/>
    <property type="project" value="InterPro"/>
</dbReference>
<dbReference type="GO" id="GO:0050661">
    <property type="term" value="F:NADP binding"/>
    <property type="evidence" value="ECO:0007669"/>
    <property type="project" value="InterPro"/>
</dbReference>
<dbReference type="InterPro" id="IPR020946">
    <property type="entry name" value="Flavin_mOase-like"/>
</dbReference>
<dbReference type="Pfam" id="PF00743">
    <property type="entry name" value="FMO-like"/>
    <property type="match status" value="2"/>
</dbReference>
<dbReference type="SUPFAM" id="SSF51905">
    <property type="entry name" value="FAD/NAD(P)-binding domain"/>
    <property type="match status" value="2"/>
</dbReference>
<evidence type="ECO:0000313" key="6">
    <source>
        <dbReference type="Proteomes" id="UP001285908"/>
    </source>
</evidence>
<dbReference type="InterPro" id="IPR036188">
    <property type="entry name" value="FAD/NAD-bd_sf"/>
</dbReference>
<protein>
    <submittedName>
        <fullName evidence="5">FAD/NAD(P)-binding domain-containing protein</fullName>
    </submittedName>
</protein>
<organism evidence="5 6">
    <name type="scientific">Neurospora hispaniola</name>
    <dbReference type="NCBI Taxonomy" id="588809"/>
    <lineage>
        <taxon>Eukaryota</taxon>
        <taxon>Fungi</taxon>
        <taxon>Dikarya</taxon>
        <taxon>Ascomycota</taxon>
        <taxon>Pezizomycotina</taxon>
        <taxon>Sordariomycetes</taxon>
        <taxon>Sordariomycetidae</taxon>
        <taxon>Sordariales</taxon>
        <taxon>Sordariaceae</taxon>
        <taxon>Neurospora</taxon>
    </lineage>
</organism>
<dbReference type="Pfam" id="PF13450">
    <property type="entry name" value="NAD_binding_8"/>
    <property type="match status" value="1"/>
</dbReference>
<comment type="similarity">
    <text evidence="1">Belongs to the FMO family.</text>
</comment>
<keyword evidence="3" id="KW-0274">FAD</keyword>
<keyword evidence="6" id="KW-1185">Reference proteome</keyword>